<dbReference type="PANTHER" id="PTHR10199:SF100">
    <property type="entry name" value="THROMBOSPONDIN, ISOFORM A"/>
    <property type="match status" value="1"/>
</dbReference>
<dbReference type="GO" id="GO:0005509">
    <property type="term" value="F:calcium ion binding"/>
    <property type="evidence" value="ECO:0007669"/>
    <property type="project" value="InterPro"/>
</dbReference>
<dbReference type="RefSeq" id="WP_270040465.1">
    <property type="nucleotide sequence ID" value="NZ_JAPDOD010000010.1"/>
</dbReference>
<dbReference type="SUPFAM" id="SSF103647">
    <property type="entry name" value="TSP type-3 repeat"/>
    <property type="match status" value="1"/>
</dbReference>
<keyword evidence="6" id="KW-1185">Reference proteome</keyword>
<dbReference type="EMBL" id="JAPDOD010000010">
    <property type="protein sequence ID" value="MDA0161268.1"/>
    <property type="molecule type" value="Genomic_DNA"/>
</dbReference>
<evidence type="ECO:0000313" key="6">
    <source>
        <dbReference type="Proteomes" id="UP001149140"/>
    </source>
</evidence>
<feature type="chain" id="PRO_5040742232" evidence="4">
    <location>
        <begin position="22"/>
        <end position="691"/>
    </location>
</feature>
<accession>A0A9X3MU03</accession>
<proteinExistence type="predicted"/>
<dbReference type="GO" id="GO:0007155">
    <property type="term" value="P:cell adhesion"/>
    <property type="evidence" value="ECO:0007669"/>
    <property type="project" value="InterPro"/>
</dbReference>
<evidence type="ECO:0000313" key="5">
    <source>
        <dbReference type="EMBL" id="MDA0161268.1"/>
    </source>
</evidence>
<feature type="compositionally biased region" description="Pro residues" evidence="3">
    <location>
        <begin position="192"/>
        <end position="206"/>
    </location>
</feature>
<name>A0A9X3MU03_9ACTN</name>
<evidence type="ECO:0000256" key="1">
    <source>
        <dbReference type="ARBA" id="ARBA00022729"/>
    </source>
</evidence>
<dbReference type="Proteomes" id="UP001149140">
    <property type="component" value="Unassembled WGS sequence"/>
</dbReference>
<reference evidence="5" key="1">
    <citation type="submission" date="2022-10" db="EMBL/GenBank/DDBJ databases">
        <title>The WGS of Solirubrobacter ginsenosidimutans DSM 21036.</title>
        <authorList>
            <person name="Jiang Z."/>
        </authorList>
    </citation>
    <scope>NUCLEOTIDE SEQUENCE</scope>
    <source>
        <strain evidence="5">DSM 21036</strain>
    </source>
</reference>
<dbReference type="SUPFAM" id="SSF49373">
    <property type="entry name" value="Invasin/intimin cell-adhesion fragments"/>
    <property type="match status" value="1"/>
</dbReference>
<dbReference type="Pfam" id="PF02412">
    <property type="entry name" value="TSP_3"/>
    <property type="match status" value="2"/>
</dbReference>
<feature type="region of interest" description="Disordered" evidence="3">
    <location>
        <begin position="391"/>
        <end position="432"/>
    </location>
</feature>
<gene>
    <name evidence="5" type="ORF">OM076_13405</name>
</gene>
<dbReference type="InterPro" id="IPR003367">
    <property type="entry name" value="Thrombospondin_3-like_rpt"/>
</dbReference>
<feature type="compositionally biased region" description="Pro residues" evidence="3">
    <location>
        <begin position="407"/>
        <end position="419"/>
    </location>
</feature>
<feature type="region of interest" description="Disordered" evidence="3">
    <location>
        <begin position="174"/>
        <end position="223"/>
    </location>
</feature>
<dbReference type="AlphaFoldDB" id="A0A9X3MU03"/>
<organism evidence="5 6">
    <name type="scientific">Solirubrobacter ginsenosidimutans</name>
    <dbReference type="NCBI Taxonomy" id="490573"/>
    <lineage>
        <taxon>Bacteria</taxon>
        <taxon>Bacillati</taxon>
        <taxon>Actinomycetota</taxon>
        <taxon>Thermoleophilia</taxon>
        <taxon>Solirubrobacterales</taxon>
        <taxon>Solirubrobacteraceae</taxon>
        <taxon>Solirubrobacter</taxon>
    </lineage>
</organism>
<dbReference type="Gene3D" id="4.10.1080.10">
    <property type="entry name" value="TSP type-3 repeat"/>
    <property type="match status" value="1"/>
</dbReference>
<feature type="signal peptide" evidence="4">
    <location>
        <begin position="1"/>
        <end position="21"/>
    </location>
</feature>
<evidence type="ECO:0000256" key="2">
    <source>
        <dbReference type="ARBA" id="ARBA00022837"/>
    </source>
</evidence>
<keyword evidence="2" id="KW-0106">Calcium</keyword>
<dbReference type="SUPFAM" id="SSF101447">
    <property type="entry name" value="Formin homology 2 domain (FH2 domain)"/>
    <property type="match status" value="1"/>
</dbReference>
<evidence type="ECO:0000256" key="4">
    <source>
        <dbReference type="SAM" id="SignalP"/>
    </source>
</evidence>
<dbReference type="PANTHER" id="PTHR10199">
    <property type="entry name" value="THROMBOSPONDIN"/>
    <property type="match status" value="1"/>
</dbReference>
<comment type="caution">
    <text evidence="5">The sequence shown here is derived from an EMBL/GenBank/DDBJ whole genome shotgun (WGS) entry which is preliminary data.</text>
</comment>
<evidence type="ECO:0000256" key="3">
    <source>
        <dbReference type="SAM" id="MobiDB-lite"/>
    </source>
</evidence>
<sequence>MALVTLAASVASAATAPSALAGAVVSNGTVSLGVNDHGSLIFGAVGLRFLPTGLDALAPGCACEGWGAAVASGAASFQGAADLNFGVLNVDLVSFSADASRATSVTSIDGRLRVTHEVGPSPSTPNLYQIRVTLQNISPAAFPDVRYTRAMDWDINPAGDLVTIRGAARPGGVPVTAALRHSNDNGQANPLPLDPDPGNPGAPNPANPGADNPRVPVAPGTVDADVVDSGPADHGALFDFAFGSFGPGQSKSFTFFYGAAANEAAANAATSAVGAELFSYGQPNAAGQPHTFIAGFRGVGGRVVIAPALTLTPGSTSGVVGSNHTVTAEVRDTSTRPVPGAPLVFKVAGAHSLSPVAVTTGPSGQANRTYTGETAGADIITVCLDNSGNGDCEPAEPRATASRDWLSPPPPPPPPPPPLDSDGDGLPDVTDNCASVANLDQRDTDGDGPGDACDPIVFRSDRDFDGVPDPVDNCVERANPAQEDFDGDGIGDACDESNGRLEPMVGRTGSARVTQGTVLIDKGAGLVPLEGAESVPMGSVIDATRGSVVITASAGNGRTHVGTFSEGSFQISQIKADRADEQTTDLTVRGAAFSSSCRQNGKRRPGKKGVYRKLRGDATGRFRVLGRRSASTVRGTVWLTEEQCSGTKTTVARGSVAVRDKGKKKTYLVRAGDSYLARNERADASSKGAIR</sequence>
<protein>
    <submittedName>
        <fullName evidence="5">Thrombospondin type 3 repeat-containing protein</fullName>
    </submittedName>
</protein>
<dbReference type="InterPro" id="IPR028974">
    <property type="entry name" value="TSP_type-3_rpt"/>
</dbReference>
<dbReference type="InterPro" id="IPR008964">
    <property type="entry name" value="Invasin/intimin_cell_adhesion"/>
</dbReference>
<keyword evidence="1 4" id="KW-0732">Signal</keyword>